<feature type="transmembrane region" description="Helical" evidence="1">
    <location>
        <begin position="73"/>
        <end position="90"/>
    </location>
</feature>
<keyword evidence="1" id="KW-0812">Transmembrane</keyword>
<dbReference type="GeneID" id="109532757"/>
<evidence type="ECO:0000313" key="3">
    <source>
        <dbReference type="Proteomes" id="UP000019118"/>
    </source>
</evidence>
<sequence>MNKITFNEKAPENTLKALTTLHFKTVQVTNMINKTYSFQLLIILEFTLVRVIENAHYLLNHNRSNTGAMTVDIFWLIMIIIESFITFYLSTKLEEKASKTARIVNMICCNDNHLLQSEVDRTVKYHQT</sequence>
<evidence type="ECO:0008006" key="4">
    <source>
        <dbReference type="Google" id="ProtNLM"/>
    </source>
</evidence>
<proteinExistence type="predicted"/>
<keyword evidence="3" id="KW-1185">Reference proteome</keyword>
<name>A0AAR5NWN4_DENPD</name>
<evidence type="ECO:0000256" key="1">
    <source>
        <dbReference type="SAM" id="Phobius"/>
    </source>
</evidence>
<reference evidence="2" key="2">
    <citation type="submission" date="2024-08" db="UniProtKB">
        <authorList>
            <consortium name="EnsemblMetazoa"/>
        </authorList>
    </citation>
    <scope>IDENTIFICATION</scope>
</reference>
<organism evidence="2 3">
    <name type="scientific">Dendroctonus ponderosae</name>
    <name type="common">Mountain pine beetle</name>
    <dbReference type="NCBI Taxonomy" id="77166"/>
    <lineage>
        <taxon>Eukaryota</taxon>
        <taxon>Metazoa</taxon>
        <taxon>Ecdysozoa</taxon>
        <taxon>Arthropoda</taxon>
        <taxon>Hexapoda</taxon>
        <taxon>Insecta</taxon>
        <taxon>Pterygota</taxon>
        <taxon>Neoptera</taxon>
        <taxon>Endopterygota</taxon>
        <taxon>Coleoptera</taxon>
        <taxon>Polyphaga</taxon>
        <taxon>Cucujiformia</taxon>
        <taxon>Curculionidae</taxon>
        <taxon>Scolytinae</taxon>
        <taxon>Dendroctonus</taxon>
    </lineage>
</organism>
<keyword evidence="1" id="KW-0472">Membrane</keyword>
<dbReference type="KEGG" id="dpa:109532757"/>
<dbReference type="EnsemblMetazoa" id="XM_019897799.1">
    <property type="protein sequence ID" value="XP_019753358.1"/>
    <property type="gene ID" value="LOC109532757"/>
</dbReference>
<keyword evidence="1" id="KW-1133">Transmembrane helix</keyword>
<protein>
    <recommendedName>
        <fullName evidence="4">Gustatory receptor</fullName>
    </recommendedName>
</protein>
<dbReference type="RefSeq" id="XP_019753358.1">
    <property type="nucleotide sequence ID" value="XM_019897799.2"/>
</dbReference>
<reference evidence="3" key="1">
    <citation type="journal article" date="2013" name="Genome Biol.">
        <title>Draft genome of the mountain pine beetle, Dendroctonus ponderosae Hopkins, a major forest pest.</title>
        <authorList>
            <person name="Keeling C.I."/>
            <person name="Yuen M.M."/>
            <person name="Liao N.Y."/>
            <person name="Docking T.R."/>
            <person name="Chan S.K."/>
            <person name="Taylor G.A."/>
            <person name="Palmquist D.L."/>
            <person name="Jackman S.D."/>
            <person name="Nguyen A."/>
            <person name="Li M."/>
            <person name="Henderson H."/>
            <person name="Janes J.K."/>
            <person name="Zhao Y."/>
            <person name="Pandoh P."/>
            <person name="Moore R."/>
            <person name="Sperling F.A."/>
            <person name="Huber D.P."/>
            <person name="Birol I."/>
            <person name="Jones S.J."/>
            <person name="Bohlmann J."/>
        </authorList>
    </citation>
    <scope>NUCLEOTIDE SEQUENCE</scope>
</reference>
<accession>A0AAR5NWN4</accession>
<feature type="transmembrane region" description="Helical" evidence="1">
    <location>
        <begin position="36"/>
        <end position="53"/>
    </location>
</feature>
<dbReference type="Proteomes" id="UP000019118">
    <property type="component" value="Unassembled WGS sequence"/>
</dbReference>
<dbReference type="AlphaFoldDB" id="A0AAR5NWN4"/>
<evidence type="ECO:0000313" key="2">
    <source>
        <dbReference type="EnsemblMetazoa" id="XP_019753358.1"/>
    </source>
</evidence>